<dbReference type="Pfam" id="PF00069">
    <property type="entry name" value="Pkinase"/>
    <property type="match status" value="1"/>
</dbReference>
<feature type="domain" description="Protein kinase" evidence="11">
    <location>
        <begin position="128"/>
        <end position="376"/>
    </location>
</feature>
<reference evidence="12 13" key="1">
    <citation type="submission" date="2020-08" db="EMBL/GenBank/DDBJ databases">
        <title>Sequencing the genomes of 1000 actinobacteria strains.</title>
        <authorList>
            <person name="Klenk H.-P."/>
        </authorList>
    </citation>
    <scope>NUCLEOTIDE SEQUENCE [LARGE SCALE GENOMIC DNA]</scope>
    <source>
        <strain evidence="12 13">DSM 45362</strain>
    </source>
</reference>
<dbReference type="AlphaFoldDB" id="A0A841BQK8"/>
<gene>
    <name evidence="12" type="ORF">F4553_003047</name>
</gene>
<name>A0A841BQK8_9ACTN</name>
<evidence type="ECO:0000256" key="4">
    <source>
        <dbReference type="ARBA" id="ARBA00022840"/>
    </source>
</evidence>
<evidence type="ECO:0000256" key="5">
    <source>
        <dbReference type="ARBA" id="ARBA00038035"/>
    </source>
</evidence>
<comment type="catalytic activity">
    <reaction evidence="9">
        <text>L-tyrosyl-[protein] + ATP = O-phospho-L-tyrosyl-[protein] + ADP + H(+)</text>
        <dbReference type="Rhea" id="RHEA:10596"/>
        <dbReference type="Rhea" id="RHEA-COMP:10136"/>
        <dbReference type="Rhea" id="RHEA-COMP:20101"/>
        <dbReference type="ChEBI" id="CHEBI:15378"/>
        <dbReference type="ChEBI" id="CHEBI:30616"/>
        <dbReference type="ChEBI" id="CHEBI:46858"/>
        <dbReference type="ChEBI" id="CHEBI:61978"/>
        <dbReference type="ChEBI" id="CHEBI:456216"/>
        <dbReference type="EC" id="2.7.12.2"/>
    </reaction>
</comment>
<keyword evidence="4 10" id="KW-0067">ATP-binding</keyword>
<dbReference type="InterPro" id="IPR011009">
    <property type="entry name" value="Kinase-like_dom_sf"/>
</dbReference>
<dbReference type="Proteomes" id="UP000587527">
    <property type="component" value="Unassembled WGS sequence"/>
</dbReference>
<dbReference type="PANTHER" id="PTHR48013:SF9">
    <property type="entry name" value="DUAL SPECIFICITY MITOGEN-ACTIVATED PROTEIN KINASE KINASE 5"/>
    <property type="match status" value="1"/>
</dbReference>
<dbReference type="PROSITE" id="PS50011">
    <property type="entry name" value="PROTEIN_KINASE_DOM"/>
    <property type="match status" value="1"/>
</dbReference>
<keyword evidence="1" id="KW-0808">Transferase</keyword>
<evidence type="ECO:0000256" key="10">
    <source>
        <dbReference type="PROSITE-ProRule" id="PRU10141"/>
    </source>
</evidence>
<dbReference type="SUPFAM" id="SSF56112">
    <property type="entry name" value="Protein kinase-like (PK-like)"/>
    <property type="match status" value="1"/>
</dbReference>
<evidence type="ECO:0000256" key="8">
    <source>
        <dbReference type="ARBA" id="ARBA00049299"/>
    </source>
</evidence>
<evidence type="ECO:0000313" key="13">
    <source>
        <dbReference type="Proteomes" id="UP000587527"/>
    </source>
</evidence>
<evidence type="ECO:0000256" key="1">
    <source>
        <dbReference type="ARBA" id="ARBA00022679"/>
    </source>
</evidence>
<comment type="caution">
    <text evidence="12">The sequence shown here is derived from an EMBL/GenBank/DDBJ whole genome shotgun (WGS) entry which is preliminary data.</text>
</comment>
<dbReference type="PROSITE" id="PS00108">
    <property type="entry name" value="PROTEIN_KINASE_ST"/>
    <property type="match status" value="1"/>
</dbReference>
<comment type="catalytic activity">
    <reaction evidence="7">
        <text>L-seryl-[protein] + ATP = O-phospho-L-seryl-[protein] + ADP + H(+)</text>
        <dbReference type="Rhea" id="RHEA:17989"/>
        <dbReference type="Rhea" id="RHEA-COMP:9863"/>
        <dbReference type="Rhea" id="RHEA-COMP:11604"/>
        <dbReference type="ChEBI" id="CHEBI:15378"/>
        <dbReference type="ChEBI" id="CHEBI:29999"/>
        <dbReference type="ChEBI" id="CHEBI:30616"/>
        <dbReference type="ChEBI" id="CHEBI:83421"/>
        <dbReference type="ChEBI" id="CHEBI:456216"/>
        <dbReference type="EC" id="2.7.12.2"/>
    </reaction>
</comment>
<evidence type="ECO:0000256" key="3">
    <source>
        <dbReference type="ARBA" id="ARBA00022777"/>
    </source>
</evidence>
<feature type="binding site" evidence="10">
    <location>
        <position position="156"/>
    </location>
    <ligand>
        <name>ATP</name>
        <dbReference type="ChEBI" id="CHEBI:30616"/>
    </ligand>
</feature>
<dbReference type="CDD" id="cd14014">
    <property type="entry name" value="STKc_PknB_like"/>
    <property type="match status" value="1"/>
</dbReference>
<dbReference type="GO" id="GO:0005524">
    <property type="term" value="F:ATP binding"/>
    <property type="evidence" value="ECO:0007669"/>
    <property type="project" value="UniProtKB-UniRule"/>
</dbReference>
<comment type="catalytic activity">
    <reaction evidence="8">
        <text>L-threonyl-[protein] + ATP = O-phospho-L-threonyl-[protein] + ADP + H(+)</text>
        <dbReference type="Rhea" id="RHEA:46608"/>
        <dbReference type="Rhea" id="RHEA-COMP:11060"/>
        <dbReference type="Rhea" id="RHEA-COMP:11605"/>
        <dbReference type="ChEBI" id="CHEBI:15378"/>
        <dbReference type="ChEBI" id="CHEBI:30013"/>
        <dbReference type="ChEBI" id="CHEBI:30616"/>
        <dbReference type="ChEBI" id="CHEBI:61977"/>
        <dbReference type="ChEBI" id="CHEBI:456216"/>
        <dbReference type="EC" id="2.7.12.2"/>
    </reaction>
</comment>
<dbReference type="InterPro" id="IPR008271">
    <property type="entry name" value="Ser/Thr_kinase_AS"/>
</dbReference>
<evidence type="ECO:0000259" key="11">
    <source>
        <dbReference type="PROSITE" id="PS50011"/>
    </source>
</evidence>
<keyword evidence="3 12" id="KW-0418">Kinase</keyword>
<evidence type="ECO:0000256" key="9">
    <source>
        <dbReference type="ARBA" id="ARBA00051693"/>
    </source>
</evidence>
<comment type="similarity">
    <text evidence="5">Belongs to the protein kinase superfamily. STE Ser/Thr protein kinase family. MAP kinase kinase subfamily.</text>
</comment>
<dbReference type="GO" id="GO:0004674">
    <property type="term" value="F:protein serine/threonine kinase activity"/>
    <property type="evidence" value="ECO:0007669"/>
    <property type="project" value="UniProtKB-KW"/>
</dbReference>
<dbReference type="InterPro" id="IPR017441">
    <property type="entry name" value="Protein_kinase_ATP_BS"/>
</dbReference>
<sequence>MENPERIAAVQNIDQLKQLRIDGQNIIGGGVNAPDALRHRYLQWHDSVERLVAHVSTDSAEVVNLHTPRHRSLVAGAVTVDQMYREVSAEVNFVIRAIDDASQRLLTPEPSAMQEREFIGDSGTTYRYDTMSSLGEGGYGKVFSGYDSSGNPIAVKVVHLSSRTGDRRLAQRELEISRQLKKQPNDHLVHLLDAADTDDALLLVMPKAESSLAERIGAGPIPDDEVRDILVQLARGMVSLSKVGVIHRDIKPRNVLLIAGQWCLSDFGISRNTLQSTATYTWHGTGTLEYRAPELWRGDSETVATDLYALGCVAFEMITGSPPFPGPDFREQHFMKAPVLPYSCDSGLVSIVLSLLAKDAAGRPEDPRQLQEQLQVKGLSAGQHALRDLLARMDRKDFEIESQNAATREHFERQRQAKVRLMAFWQILVGKFVDLVPGATAENDSDQCLLVFRGNRVTLEIKTTNSPSPGRSVAHDLLLFGTLTAIPRSSQRTVLEICNVQLVWQDSQPRMQLVRFIVDERAVPENDSARTAAPKGVEWSLFHDMWMARGGNFSSNDLAIVEEANEDAVISMITAALNPFFETKAPPENADHDAER</sequence>
<dbReference type="RefSeq" id="WP_184836445.1">
    <property type="nucleotide sequence ID" value="NZ_JACHMN010000002.1"/>
</dbReference>
<protein>
    <recommendedName>
        <fullName evidence="6">mitogen-activated protein kinase kinase</fullName>
        <ecNumber evidence="6">2.7.12.2</ecNumber>
    </recommendedName>
</protein>
<dbReference type="PROSITE" id="PS00107">
    <property type="entry name" value="PROTEIN_KINASE_ATP"/>
    <property type="match status" value="1"/>
</dbReference>
<evidence type="ECO:0000256" key="7">
    <source>
        <dbReference type="ARBA" id="ARBA00049014"/>
    </source>
</evidence>
<accession>A0A841BQK8</accession>
<evidence type="ECO:0000256" key="2">
    <source>
        <dbReference type="ARBA" id="ARBA00022741"/>
    </source>
</evidence>
<keyword evidence="12" id="KW-0723">Serine/threonine-protein kinase</keyword>
<keyword evidence="13" id="KW-1185">Reference proteome</keyword>
<evidence type="ECO:0000313" key="12">
    <source>
        <dbReference type="EMBL" id="MBB5869668.1"/>
    </source>
</evidence>
<dbReference type="SMART" id="SM00220">
    <property type="entry name" value="S_TKc"/>
    <property type="match status" value="1"/>
</dbReference>
<dbReference type="InterPro" id="IPR000719">
    <property type="entry name" value="Prot_kinase_dom"/>
</dbReference>
<organism evidence="12 13">
    <name type="scientific">Allocatelliglobosispora scoriae</name>
    <dbReference type="NCBI Taxonomy" id="643052"/>
    <lineage>
        <taxon>Bacteria</taxon>
        <taxon>Bacillati</taxon>
        <taxon>Actinomycetota</taxon>
        <taxon>Actinomycetes</taxon>
        <taxon>Micromonosporales</taxon>
        <taxon>Micromonosporaceae</taxon>
        <taxon>Allocatelliglobosispora</taxon>
    </lineage>
</organism>
<evidence type="ECO:0000256" key="6">
    <source>
        <dbReference type="ARBA" id="ARBA00038999"/>
    </source>
</evidence>
<dbReference type="EC" id="2.7.12.2" evidence="6"/>
<keyword evidence="2 10" id="KW-0547">Nucleotide-binding</keyword>
<dbReference type="EMBL" id="JACHMN010000002">
    <property type="protein sequence ID" value="MBB5869668.1"/>
    <property type="molecule type" value="Genomic_DNA"/>
</dbReference>
<proteinExistence type="inferred from homology"/>
<dbReference type="PANTHER" id="PTHR48013">
    <property type="entry name" value="DUAL SPECIFICITY MITOGEN-ACTIVATED PROTEIN KINASE KINASE 5-RELATED"/>
    <property type="match status" value="1"/>
</dbReference>
<dbReference type="Gene3D" id="1.10.510.10">
    <property type="entry name" value="Transferase(Phosphotransferase) domain 1"/>
    <property type="match status" value="1"/>
</dbReference>